<reference evidence="5" key="2">
    <citation type="submission" date="2020-05" db="UniProtKB">
        <authorList>
            <consortium name="Ensembl"/>
        </authorList>
    </citation>
    <scope>IDENTIFICATION</scope>
</reference>
<dbReference type="OMA" id="MRDKELH"/>
<dbReference type="SUPFAM" id="SSF48452">
    <property type="entry name" value="TPR-like"/>
    <property type="match status" value="1"/>
</dbReference>
<keyword evidence="3" id="KW-0539">Nucleus</keyword>
<dbReference type="CTD" id="55051"/>
<dbReference type="PANTHER" id="PTHR13471:SF0">
    <property type="entry name" value="NUCLEAR EXOSOME REGULATOR NRDE2"/>
    <property type="match status" value="1"/>
</dbReference>
<dbReference type="GO" id="GO:0005634">
    <property type="term" value="C:nucleus"/>
    <property type="evidence" value="ECO:0007669"/>
    <property type="project" value="UniProtKB-SubCell"/>
</dbReference>
<dbReference type="InterPro" id="IPR013633">
    <property type="entry name" value="NRDE-2"/>
</dbReference>
<dbReference type="GO" id="GO:1902369">
    <property type="term" value="P:negative regulation of RNA catabolic process"/>
    <property type="evidence" value="ECO:0000318"/>
    <property type="project" value="GO_Central"/>
</dbReference>
<dbReference type="Gene3D" id="1.25.40.10">
    <property type="entry name" value="Tetratricopeptide repeat domain"/>
    <property type="match status" value="2"/>
</dbReference>
<evidence type="ECO:0000256" key="3">
    <source>
        <dbReference type="ARBA" id="ARBA00023242"/>
    </source>
</evidence>
<dbReference type="PANTHER" id="PTHR13471">
    <property type="entry name" value="TETRATRICOPEPTIDE-LIKE HELICAL"/>
    <property type="match status" value="1"/>
</dbReference>
<comment type="subcellular location">
    <subcellularLocation>
        <location evidence="1">Nucleus</location>
    </subcellularLocation>
</comment>
<keyword evidence="6" id="KW-1185">Reference proteome</keyword>
<dbReference type="Bgee" id="ENSXETG00000015708">
    <property type="expression patterns" value="Expressed in testis and 12 other cell types or tissues"/>
</dbReference>
<dbReference type="OrthoDB" id="297219at2759"/>
<evidence type="ECO:0000313" key="5">
    <source>
        <dbReference type="Ensembl" id="ENSXETP00000059066"/>
    </source>
</evidence>
<comment type="similarity">
    <text evidence="2">Belongs to the NRDE2 family.</text>
</comment>
<reference evidence="5" key="1">
    <citation type="journal article" date="2010" name="Science">
        <title>The genome of the Western clawed frog Xenopus tropicalis.</title>
        <authorList>
            <person name="Hellsten U."/>
            <person name="Harland R.M."/>
            <person name="Gilchrist M.J."/>
            <person name="Hendrix D."/>
            <person name="Jurka J."/>
            <person name="Kapitonov V."/>
            <person name="Ovcharenko I."/>
            <person name="Putnam N.H."/>
            <person name="Shu S."/>
            <person name="Taher L."/>
            <person name="Blitz I.L."/>
            <person name="Blumberg B."/>
            <person name="Dichmann D.S."/>
            <person name="Dubchak I."/>
            <person name="Amaya E."/>
            <person name="Detter J.C."/>
            <person name="Fletcher R."/>
            <person name="Gerhard D.S."/>
            <person name="Goodstein D."/>
            <person name="Graves T."/>
            <person name="Grigoriev I.V."/>
            <person name="Grimwood J."/>
            <person name="Kawashima T."/>
            <person name="Lindquist E."/>
            <person name="Lucas S.M."/>
            <person name="Mead P.E."/>
            <person name="Mitros T."/>
            <person name="Ogino H."/>
            <person name="Ohta Y."/>
            <person name="Poliakov A.V."/>
            <person name="Pollet N."/>
            <person name="Robert J."/>
            <person name="Salamov A."/>
            <person name="Sater A.K."/>
            <person name="Schmutz J."/>
            <person name="Terry A."/>
            <person name="Vize P.D."/>
            <person name="Warren W.C."/>
            <person name="Wells D."/>
            <person name="Wills A."/>
            <person name="Wilson R.K."/>
            <person name="Zimmerman L.B."/>
            <person name="Zorn A.M."/>
            <person name="Grainger R."/>
            <person name="Grammer T."/>
            <person name="Khokha M.K."/>
            <person name="Richardson P.M."/>
            <person name="Rokhsar D.S."/>
        </authorList>
    </citation>
    <scope>NUCLEOTIDE SEQUENCE [LARGE SCALE GENOMIC DNA]</scope>
    <source>
        <strain evidence="5">Nigerian</strain>
    </source>
</reference>
<dbReference type="RefSeq" id="XP_031746460.1">
    <property type="nucleotide sequence ID" value="XM_031890600.1"/>
</dbReference>
<dbReference type="FunFam" id="1.25.40.10:FF:000185">
    <property type="entry name" value="NRDE-2, necessary for RNA interference, domain-containing"/>
    <property type="match status" value="1"/>
</dbReference>
<dbReference type="InterPro" id="IPR011990">
    <property type="entry name" value="TPR-like_helical_dom_sf"/>
</dbReference>
<feature type="compositionally biased region" description="Basic and acidic residues" evidence="4">
    <location>
        <begin position="109"/>
        <end position="122"/>
    </location>
</feature>
<dbReference type="Pfam" id="PF08424">
    <property type="entry name" value="NRDE-2"/>
    <property type="match status" value="1"/>
</dbReference>
<protein>
    <submittedName>
        <fullName evidence="5">NRDE-2, necessary for RNA interference, domain containing</fullName>
    </submittedName>
    <submittedName>
        <fullName evidence="7">Nuclear exosome regulator NRDE2 isoform X1</fullName>
    </submittedName>
</protein>
<dbReference type="GeneID" id="780328"/>
<gene>
    <name evidence="5 7 8" type="primary">nrde2</name>
    <name evidence="7" type="synonym">c14orf102</name>
</gene>
<evidence type="ECO:0000256" key="2">
    <source>
        <dbReference type="ARBA" id="ARBA00009265"/>
    </source>
</evidence>
<evidence type="ECO:0000256" key="1">
    <source>
        <dbReference type="ARBA" id="ARBA00004123"/>
    </source>
</evidence>
<feature type="region of interest" description="Disordered" evidence="4">
    <location>
        <begin position="1"/>
        <end position="23"/>
    </location>
</feature>
<dbReference type="GeneTree" id="ENSGT00390000005524"/>
<dbReference type="Ensembl" id="ENSXETT00000060731">
    <property type="protein sequence ID" value="ENSXETP00000059066"/>
    <property type="gene ID" value="ENSXETG00000015708"/>
</dbReference>
<dbReference type="Xenbase" id="XB-GENE-960400">
    <property type="gene designation" value="nrde2"/>
</dbReference>
<dbReference type="GO" id="GO:0031048">
    <property type="term" value="P:regulatory ncRNA-mediated heterochromatin formation"/>
    <property type="evidence" value="ECO:0000318"/>
    <property type="project" value="GO_Central"/>
</dbReference>
<feature type="region of interest" description="Disordered" evidence="4">
    <location>
        <begin position="43"/>
        <end position="122"/>
    </location>
</feature>
<organism evidence="5">
    <name type="scientific">Xenopus tropicalis</name>
    <name type="common">Western clawed frog</name>
    <name type="synonym">Silurana tropicalis</name>
    <dbReference type="NCBI Taxonomy" id="8364"/>
    <lineage>
        <taxon>Eukaryota</taxon>
        <taxon>Metazoa</taxon>
        <taxon>Chordata</taxon>
        <taxon>Craniata</taxon>
        <taxon>Vertebrata</taxon>
        <taxon>Euteleostomi</taxon>
        <taxon>Amphibia</taxon>
        <taxon>Batrachia</taxon>
        <taxon>Anura</taxon>
        <taxon>Pipoidea</taxon>
        <taxon>Pipidae</taxon>
        <taxon>Xenopodinae</taxon>
        <taxon>Xenopus</taxon>
        <taxon>Silurana</taxon>
    </lineage>
</organism>
<dbReference type="AGR" id="Xenbase:XB-GENE-960400"/>
<reference evidence="7" key="3">
    <citation type="submission" date="2025-04" db="UniProtKB">
        <authorList>
            <consortium name="RefSeq"/>
        </authorList>
    </citation>
    <scope>IDENTIFICATION</scope>
    <source>
        <strain evidence="7">Nigerian</strain>
        <tissue evidence="7">Liver and blood</tissue>
    </source>
</reference>
<dbReference type="CDD" id="cd22200">
    <property type="entry name" value="NRDE2_MID"/>
    <property type="match status" value="1"/>
</dbReference>
<proteinExistence type="inferred from homology"/>
<feature type="compositionally biased region" description="Basic residues" evidence="4">
    <location>
        <begin position="76"/>
        <end position="95"/>
    </location>
</feature>
<evidence type="ECO:0000256" key="4">
    <source>
        <dbReference type="SAM" id="MobiDB-lite"/>
    </source>
</evidence>
<accession>A0A6I8PV13</accession>
<name>A0A6I8PV13_XENTR</name>
<dbReference type="Proteomes" id="UP000008143">
    <property type="component" value="Chromosome 8"/>
</dbReference>
<sequence>MALFPAFADSSSSSKKSPSRQELDWLSNKSFCTEDALSLHQRALQSAQFPQPACHSPRSPFQQELFEESGSDSQATKKKKKKKKKKKQKKKHKQKRGYDEDEEGNTSDSDSRPETRESKETESVASISIFSFSARQDTCVVLPGRGIWLDEVQSVTEETYRIDKKSDPANWEYKSLYQGDIARYKRKGNSCLGINPKKQQINWQDALSEKKEARRKNERYFTKSTMQLLSANADFVSCKESASLKSGEFIPVLDPDKDGVISSSGPISWVNPLGVYDSSTALWLEGKGGPEYDTIQPVPRDNNILAKVEDYNKRIRECPNDIQLWMEFVSFQDELVKQPSMYSTSKGELDGHRTSVKLLLEKKLAILERAIESNPGSTELKLAKLKLCEEFWEAPTLLKEWQKLIFLHPNDSQLWQKYLLFCQGQFSTFSVSKMNSIYGKCLSTLAAVQDGIMLSHNALPDTESNMYDIFLQQCQFLRQAGHTEKVISLFQALTDFTFYKPDSVKDMTTKEQVDFFEPFWDSGEPRFGEKGAKGWSSWMRQQERGGWIIINNLVEDDEDEADEELSIRGKNCPRYKIWLDVECSREARHWLPWRPDTTKKQTEDECEDPERQVLFDDIGPSMFKITSPQMQFQLFKSFLHFLGVPCGANISPRCFYLALDETSIFDHVSPYEMLLNSFEIPLSGIGTVGHLDTLSRSRQQIGYFKEGETFIQNIFQSALSLLHGEEKRNISVWWLQYEISKVVWCLQANNKKKLRSQGKRSKRLAKSLLKEASNRNSLALWKEYALLEWLLGNIDDARKVFDTAISLAGSKGLKDQELCSLCLLYSELEGKLLDNPEENAGSRAVHILTSLTESSPYTPYNSPEHAISILKARKVYEHAMQDCLRQQPHWGRVSLSGCFALFQYLTVSVDAAVVVLRQAADIPMTPETLDNVAQNASSPLQAITLMHTNLLRHHYKVSVYPLSPLRDILMSALKTYPCNVSLWKSYIRTEGKLHNASRVRRFIDSIRRMTPALEPCLFAIRAEEDRKKIVESVQRPDQGEVHSIFPETGLSNRIKALFEYALQSEYGSRCPLLWRLYLHFMVSLGNKERSKGLFYKAIQSCPWAKALYLDAVEYFPEQLQETIDLMTEKELRVRVPLEELDLLLED</sequence>
<evidence type="ECO:0000313" key="6">
    <source>
        <dbReference type="Proteomes" id="UP000008143"/>
    </source>
</evidence>
<evidence type="ECO:0000313" key="8">
    <source>
        <dbReference type="Xenbase" id="XB-GENE-960400"/>
    </source>
</evidence>
<dbReference type="AlphaFoldDB" id="A0A6I8PV13"/>
<evidence type="ECO:0000313" key="7">
    <source>
        <dbReference type="RefSeq" id="XP_031746460.1"/>
    </source>
</evidence>